<protein>
    <submittedName>
        <fullName evidence="1">Uncharacterized protein</fullName>
    </submittedName>
</protein>
<proteinExistence type="predicted"/>
<organism evidence="1">
    <name type="scientific">Podoviridae sp. cttxo15</name>
    <dbReference type="NCBI Taxonomy" id="2826584"/>
    <lineage>
        <taxon>Viruses</taxon>
        <taxon>Duplodnaviria</taxon>
        <taxon>Heunggongvirae</taxon>
        <taxon>Uroviricota</taxon>
        <taxon>Caudoviricetes</taxon>
    </lineage>
</organism>
<accession>A0A8S5N1L3</accession>
<evidence type="ECO:0000313" key="1">
    <source>
        <dbReference type="EMBL" id="DAD88494.1"/>
    </source>
</evidence>
<name>A0A8S5N1L3_9CAUD</name>
<dbReference type="EMBL" id="BK015041">
    <property type="protein sequence ID" value="DAD88494.1"/>
    <property type="molecule type" value="Genomic_DNA"/>
</dbReference>
<reference evidence="1" key="1">
    <citation type="journal article" date="2021" name="Proc. Natl. Acad. Sci. U.S.A.">
        <title>A Catalog of Tens of Thousands of Viruses from Human Metagenomes Reveals Hidden Associations with Chronic Diseases.</title>
        <authorList>
            <person name="Tisza M.J."/>
            <person name="Buck C.B."/>
        </authorList>
    </citation>
    <scope>NUCLEOTIDE SEQUENCE</scope>
    <source>
        <strain evidence="1">Cttxo15</strain>
    </source>
</reference>
<sequence>MIFSLYSLHIKLNIDYCPIKTYSSIFYFFILSIFCIQNSV</sequence>